<dbReference type="GO" id="GO:0006508">
    <property type="term" value="P:proteolysis"/>
    <property type="evidence" value="ECO:0007669"/>
    <property type="project" value="InterPro"/>
</dbReference>
<feature type="repeat" description="ANK" evidence="3">
    <location>
        <begin position="179"/>
        <end position="211"/>
    </location>
</feature>
<evidence type="ECO:0000256" key="2">
    <source>
        <dbReference type="ARBA" id="ARBA00023043"/>
    </source>
</evidence>
<proteinExistence type="predicted"/>
<organism evidence="5 6">
    <name type="scientific">Pyronema omphalodes (strain CBS 100304)</name>
    <name type="common">Pyronema confluens</name>
    <dbReference type="NCBI Taxonomy" id="1076935"/>
    <lineage>
        <taxon>Eukaryota</taxon>
        <taxon>Fungi</taxon>
        <taxon>Dikarya</taxon>
        <taxon>Ascomycota</taxon>
        <taxon>Pezizomycotina</taxon>
        <taxon>Pezizomycetes</taxon>
        <taxon>Pezizales</taxon>
        <taxon>Pyronemataceae</taxon>
        <taxon>Pyronema</taxon>
    </lineage>
</organism>
<dbReference type="PANTHER" id="PTHR24198:SF193">
    <property type="match status" value="1"/>
</dbReference>
<feature type="repeat" description="ANK" evidence="3">
    <location>
        <begin position="213"/>
        <end position="245"/>
    </location>
</feature>
<evidence type="ECO:0000256" key="1">
    <source>
        <dbReference type="ARBA" id="ARBA00022737"/>
    </source>
</evidence>
<protein>
    <submittedName>
        <fullName evidence="5">Similar to Protein phosphatase 1 regulatory inhibitor subunit 16B acc. no. Q96T49</fullName>
    </submittedName>
</protein>
<dbReference type="PROSITE" id="PS50175">
    <property type="entry name" value="ASP_PROT_RETROV"/>
    <property type="match status" value="1"/>
</dbReference>
<evidence type="ECO:0000313" key="6">
    <source>
        <dbReference type="Proteomes" id="UP000018144"/>
    </source>
</evidence>
<name>U4LLJ0_PYROM</name>
<evidence type="ECO:0000313" key="5">
    <source>
        <dbReference type="EMBL" id="CCX14253.1"/>
    </source>
</evidence>
<dbReference type="PANTHER" id="PTHR24198">
    <property type="entry name" value="ANKYRIN REPEAT AND PROTEIN KINASE DOMAIN-CONTAINING PROTEIN"/>
    <property type="match status" value="1"/>
</dbReference>
<dbReference type="AlphaFoldDB" id="U4LLJ0"/>
<dbReference type="GO" id="GO:0004190">
    <property type="term" value="F:aspartic-type endopeptidase activity"/>
    <property type="evidence" value="ECO:0007669"/>
    <property type="project" value="InterPro"/>
</dbReference>
<dbReference type="Proteomes" id="UP000018144">
    <property type="component" value="Unassembled WGS sequence"/>
</dbReference>
<dbReference type="SUPFAM" id="SSF48403">
    <property type="entry name" value="Ankyrin repeat"/>
    <property type="match status" value="1"/>
</dbReference>
<dbReference type="Gene3D" id="1.25.40.20">
    <property type="entry name" value="Ankyrin repeat-containing domain"/>
    <property type="match status" value="1"/>
</dbReference>
<dbReference type="EMBL" id="HF935944">
    <property type="protein sequence ID" value="CCX14253.1"/>
    <property type="molecule type" value="Genomic_DNA"/>
</dbReference>
<dbReference type="STRING" id="1076935.U4LLJ0"/>
<dbReference type="PROSITE" id="PS50297">
    <property type="entry name" value="ANK_REP_REGION"/>
    <property type="match status" value="2"/>
</dbReference>
<keyword evidence="1" id="KW-0677">Repeat</keyword>
<dbReference type="OrthoDB" id="366390at2759"/>
<dbReference type="InterPro" id="IPR002110">
    <property type="entry name" value="Ankyrin_rpt"/>
</dbReference>
<evidence type="ECO:0000259" key="4">
    <source>
        <dbReference type="PROSITE" id="PS50175"/>
    </source>
</evidence>
<dbReference type="Pfam" id="PF12796">
    <property type="entry name" value="Ank_2"/>
    <property type="match status" value="1"/>
</dbReference>
<gene>
    <name evidence="5" type="ORF">PCON_13846</name>
</gene>
<reference evidence="5 6" key="1">
    <citation type="journal article" date="2013" name="PLoS Genet.">
        <title>The genome and development-dependent transcriptomes of Pyronema confluens: a window into fungal evolution.</title>
        <authorList>
            <person name="Traeger S."/>
            <person name="Altegoer F."/>
            <person name="Freitag M."/>
            <person name="Gabaldon T."/>
            <person name="Kempken F."/>
            <person name="Kumar A."/>
            <person name="Marcet-Houben M."/>
            <person name="Poggeler S."/>
            <person name="Stajich J.E."/>
            <person name="Nowrousian M."/>
        </authorList>
    </citation>
    <scope>NUCLEOTIDE SEQUENCE [LARGE SCALE GENOMIC DNA]</scope>
    <source>
        <strain evidence="6">CBS 100304</strain>
        <tissue evidence="5">Vegetative mycelium</tissue>
    </source>
</reference>
<dbReference type="SMART" id="SM00248">
    <property type="entry name" value="ANK"/>
    <property type="match status" value="3"/>
</dbReference>
<accession>U4LLJ0</accession>
<sequence length="279" mass="30535">MLHTLPPELLLLIAESLPNITTLRSLLLTNRTFHSLLSPRLFSTIQTINHLTPLEILSLITTPSSLQKAISHFQTPIHELTLLLHSSITLQRPSLLPCLLKSGADPNLLIDGIPALHHALNAFYELSDTDLDSNPQSEINYTTTTTTTTTSTPYSTLSTLSLTLHHLLSSAANPNTFHEGLTPLHIASLSNLPSIVSLLLRYKADINALVQEEMMTALHIAAGNGFGEVVKVLVKKGADTRVVSRYGMPWDCWVKWREAEKGCVMQGGEEGEVVRLLGG</sequence>
<keyword evidence="6" id="KW-1185">Reference proteome</keyword>
<dbReference type="PROSITE" id="PS50088">
    <property type="entry name" value="ANK_REPEAT"/>
    <property type="match status" value="2"/>
</dbReference>
<feature type="domain" description="Peptidase A2" evidence="4">
    <location>
        <begin position="230"/>
        <end position="279"/>
    </location>
</feature>
<dbReference type="InterPro" id="IPR036770">
    <property type="entry name" value="Ankyrin_rpt-contain_sf"/>
</dbReference>
<dbReference type="InterPro" id="IPR001995">
    <property type="entry name" value="Peptidase_A2_cat"/>
</dbReference>
<evidence type="ECO:0000256" key="3">
    <source>
        <dbReference type="PROSITE-ProRule" id="PRU00023"/>
    </source>
</evidence>
<keyword evidence="2 3" id="KW-0040">ANK repeat</keyword>